<protein>
    <submittedName>
        <fullName evidence="2">Uncharacterized protein</fullName>
    </submittedName>
</protein>
<name>A0A2P6SEA7_ROSCH</name>
<sequence length="174" mass="18790">MDVRRVKLPAPQGRKSSKKLKLTEGNTGSARGGFENVRGEVDSSRGNKEGSGTLTLLQTNLPNSPRKSASDQSAISPSDTHLVAYPNVSSSNLKLLLQLTFPKGDDSYVLEGDLIAFDKEACLVVAQSLALNDVDREKLSSLSMKDFSAQIALGLQLSSSMIQYLIMRMEASEL</sequence>
<dbReference type="AlphaFoldDB" id="A0A2P6SEA7"/>
<dbReference type="Proteomes" id="UP000238479">
    <property type="component" value="Chromosome 1"/>
</dbReference>
<proteinExistence type="predicted"/>
<evidence type="ECO:0000256" key="1">
    <source>
        <dbReference type="SAM" id="MobiDB-lite"/>
    </source>
</evidence>
<reference evidence="2 3" key="1">
    <citation type="journal article" date="2018" name="Nat. Genet.">
        <title>The Rosa genome provides new insights in the design of modern roses.</title>
        <authorList>
            <person name="Bendahmane M."/>
        </authorList>
    </citation>
    <scope>NUCLEOTIDE SEQUENCE [LARGE SCALE GENOMIC DNA]</scope>
    <source>
        <strain evidence="3">cv. Old Blush</strain>
    </source>
</reference>
<evidence type="ECO:0000313" key="2">
    <source>
        <dbReference type="EMBL" id="PRQ57004.1"/>
    </source>
</evidence>
<gene>
    <name evidence="2" type="ORF">RchiOBHm_Chr1g0343511</name>
</gene>
<evidence type="ECO:0000313" key="3">
    <source>
        <dbReference type="Proteomes" id="UP000238479"/>
    </source>
</evidence>
<feature type="compositionally biased region" description="Basic and acidic residues" evidence="1">
    <location>
        <begin position="37"/>
        <end position="48"/>
    </location>
</feature>
<organism evidence="2 3">
    <name type="scientific">Rosa chinensis</name>
    <name type="common">China rose</name>
    <dbReference type="NCBI Taxonomy" id="74649"/>
    <lineage>
        <taxon>Eukaryota</taxon>
        <taxon>Viridiplantae</taxon>
        <taxon>Streptophyta</taxon>
        <taxon>Embryophyta</taxon>
        <taxon>Tracheophyta</taxon>
        <taxon>Spermatophyta</taxon>
        <taxon>Magnoliopsida</taxon>
        <taxon>eudicotyledons</taxon>
        <taxon>Gunneridae</taxon>
        <taxon>Pentapetalae</taxon>
        <taxon>rosids</taxon>
        <taxon>fabids</taxon>
        <taxon>Rosales</taxon>
        <taxon>Rosaceae</taxon>
        <taxon>Rosoideae</taxon>
        <taxon>Rosoideae incertae sedis</taxon>
        <taxon>Rosa</taxon>
    </lineage>
</organism>
<feature type="region of interest" description="Disordered" evidence="1">
    <location>
        <begin position="1"/>
        <end position="75"/>
    </location>
</feature>
<dbReference type="EMBL" id="PDCK01000039">
    <property type="protein sequence ID" value="PRQ57004.1"/>
    <property type="molecule type" value="Genomic_DNA"/>
</dbReference>
<feature type="compositionally biased region" description="Polar residues" evidence="1">
    <location>
        <begin position="50"/>
        <end position="75"/>
    </location>
</feature>
<comment type="caution">
    <text evidence="2">The sequence shown here is derived from an EMBL/GenBank/DDBJ whole genome shotgun (WGS) entry which is preliminary data.</text>
</comment>
<keyword evidence="3" id="KW-1185">Reference proteome</keyword>
<dbReference type="Gramene" id="PRQ57004">
    <property type="protein sequence ID" value="PRQ57004"/>
    <property type="gene ID" value="RchiOBHm_Chr1g0343511"/>
</dbReference>
<accession>A0A2P6SEA7</accession>